<dbReference type="PROSITE" id="PS00108">
    <property type="entry name" value="PROTEIN_KINASE_ST"/>
    <property type="match status" value="1"/>
</dbReference>
<evidence type="ECO:0000256" key="1">
    <source>
        <dbReference type="ARBA" id="ARBA00022527"/>
    </source>
</evidence>
<dbReference type="PROSITE" id="PS00107">
    <property type="entry name" value="PROTEIN_KINASE_ATP"/>
    <property type="match status" value="1"/>
</dbReference>
<dbReference type="PANTHER" id="PTHR24055">
    <property type="entry name" value="MITOGEN-ACTIVATED PROTEIN KINASE"/>
    <property type="match status" value="1"/>
</dbReference>
<dbReference type="InterPro" id="IPR008271">
    <property type="entry name" value="Ser/Thr_kinase_AS"/>
</dbReference>
<evidence type="ECO:0000256" key="3">
    <source>
        <dbReference type="ARBA" id="ARBA00022741"/>
    </source>
</evidence>
<feature type="region of interest" description="Disordered" evidence="7">
    <location>
        <begin position="82"/>
        <end position="109"/>
    </location>
</feature>
<gene>
    <name evidence="9" type="ORF">C9374_010808</name>
</gene>
<accession>A0AA88KFG7</accession>
<dbReference type="FunFam" id="1.10.510.10:FF:000624">
    <property type="entry name" value="Mitogen-activated protein kinase"/>
    <property type="match status" value="1"/>
</dbReference>
<feature type="domain" description="Protein kinase" evidence="8">
    <location>
        <begin position="264"/>
        <end position="576"/>
    </location>
</feature>
<evidence type="ECO:0000256" key="5">
    <source>
        <dbReference type="ARBA" id="ARBA00022840"/>
    </source>
</evidence>
<evidence type="ECO:0000256" key="7">
    <source>
        <dbReference type="SAM" id="MobiDB-lite"/>
    </source>
</evidence>
<evidence type="ECO:0000313" key="10">
    <source>
        <dbReference type="Proteomes" id="UP000816034"/>
    </source>
</evidence>
<reference evidence="9 10" key="1">
    <citation type="journal article" date="2018" name="BMC Genomics">
        <title>The genome of Naegleria lovaniensis, the basis for a comparative approach to unravel pathogenicity factors of the human pathogenic amoeba N. fowleri.</title>
        <authorList>
            <person name="Liechti N."/>
            <person name="Schurch N."/>
            <person name="Bruggmann R."/>
            <person name="Wittwer M."/>
        </authorList>
    </citation>
    <scope>NUCLEOTIDE SEQUENCE [LARGE SCALE GENOMIC DNA]</scope>
    <source>
        <strain evidence="9 10">ATCC 30569</strain>
    </source>
</reference>
<dbReference type="SMART" id="SM00220">
    <property type="entry name" value="S_TKc"/>
    <property type="match status" value="1"/>
</dbReference>
<dbReference type="Proteomes" id="UP000816034">
    <property type="component" value="Unassembled WGS sequence"/>
</dbReference>
<feature type="compositionally biased region" description="Low complexity" evidence="7">
    <location>
        <begin position="86"/>
        <end position="109"/>
    </location>
</feature>
<comment type="caution">
    <text evidence="9">The sequence shown here is derived from an EMBL/GenBank/DDBJ whole genome shotgun (WGS) entry which is preliminary data.</text>
</comment>
<keyword evidence="2" id="KW-0808">Transferase</keyword>
<dbReference type="GO" id="GO:0004674">
    <property type="term" value="F:protein serine/threonine kinase activity"/>
    <property type="evidence" value="ECO:0007669"/>
    <property type="project" value="UniProtKB-KW"/>
</dbReference>
<keyword evidence="4" id="KW-0418">Kinase</keyword>
<dbReference type="Gene3D" id="1.10.510.10">
    <property type="entry name" value="Transferase(Phosphotransferase) domain 1"/>
    <property type="match status" value="1"/>
</dbReference>
<keyword evidence="1" id="KW-0723">Serine/threonine-protein kinase</keyword>
<keyword evidence="3 6" id="KW-0547">Nucleotide-binding</keyword>
<evidence type="ECO:0000256" key="2">
    <source>
        <dbReference type="ARBA" id="ARBA00022679"/>
    </source>
</evidence>
<dbReference type="InterPro" id="IPR017441">
    <property type="entry name" value="Protein_kinase_ATP_BS"/>
</dbReference>
<dbReference type="AlphaFoldDB" id="A0AA88KFG7"/>
<dbReference type="EMBL" id="PYSW02000045">
    <property type="protein sequence ID" value="KAG2374524.1"/>
    <property type="molecule type" value="Genomic_DNA"/>
</dbReference>
<protein>
    <recommendedName>
        <fullName evidence="8">Protein kinase domain-containing protein</fullName>
    </recommendedName>
</protein>
<name>A0AA88KFG7_NAELO</name>
<sequence length="628" mass="71233">MYSTSTAAENNNQQTTRRNTTTTSINTTAAGDMFGYSFSQQQPQQQQPSTTTTGISWAQQPSTTLVPSLQNQGLFHLMASSQFRHSQQQPPSQQLHHVNSNNNHTTNPYNVQASNNSAVVIVSSGFGQLDDAEIDPSGTAMLDSGMALANNTDSFHQNNHTTEFDDINNMLMQFNSNEQVHPLEDISLYHHHEEELEQHQVQSQQVDDEQTQLERIMHIPLNDQRQYHHYQFDGCDFALPYRYQPLLRVVPPSSSSSESVKAPQQEVVFLGRGAYGQVIACADLEHNGAIVAIKKVPKVFDKAAYRMLREVKIMKHLRGHPNIVTLIDIFIPGTTLGEFNDLYIVSECMNGGDLGRVMSNLCKCKQSFSVDNIRDIMGQLLSAMFFLQSAGVLHRDMKPSNILLNQNFQLKLSDFGMSRSDVSHQQITNPQSLAVVTEIYRPPEVVLNYDFQSSAIDSWSIGCIFAELLYMLPPLPKRRPLFVILKDNEIRVPNHYEHLNLMASLLGRPNPQDLKGNPQHVRELLRLLENFPTQGYDFSQIFPSAPTEAIDLLKRFLTWNPETRISFEDALNHSFIRSSPMINRISATEKISSLDDDASFSSEKLRFLFYKEIISWVDQNKHNTTTRR</sequence>
<dbReference type="Gene3D" id="3.30.200.20">
    <property type="entry name" value="Phosphorylase Kinase, domain 1"/>
    <property type="match status" value="1"/>
</dbReference>
<dbReference type="PROSITE" id="PS50011">
    <property type="entry name" value="PROTEIN_KINASE_DOM"/>
    <property type="match status" value="1"/>
</dbReference>
<feature type="compositionally biased region" description="Low complexity" evidence="7">
    <location>
        <begin position="10"/>
        <end position="22"/>
    </location>
</feature>
<dbReference type="InterPro" id="IPR011009">
    <property type="entry name" value="Kinase-like_dom_sf"/>
</dbReference>
<feature type="binding site" evidence="6">
    <location>
        <position position="295"/>
    </location>
    <ligand>
        <name>ATP</name>
        <dbReference type="ChEBI" id="CHEBI:30616"/>
    </ligand>
</feature>
<evidence type="ECO:0000259" key="8">
    <source>
        <dbReference type="PROSITE" id="PS50011"/>
    </source>
</evidence>
<proteinExistence type="predicted"/>
<dbReference type="Pfam" id="PF00069">
    <property type="entry name" value="Pkinase"/>
    <property type="match status" value="1"/>
</dbReference>
<organism evidence="9 10">
    <name type="scientific">Naegleria lovaniensis</name>
    <name type="common">Amoeba</name>
    <dbReference type="NCBI Taxonomy" id="51637"/>
    <lineage>
        <taxon>Eukaryota</taxon>
        <taxon>Discoba</taxon>
        <taxon>Heterolobosea</taxon>
        <taxon>Tetramitia</taxon>
        <taxon>Eutetramitia</taxon>
        <taxon>Vahlkampfiidae</taxon>
        <taxon>Naegleria</taxon>
    </lineage>
</organism>
<dbReference type="GO" id="GO:0005524">
    <property type="term" value="F:ATP binding"/>
    <property type="evidence" value="ECO:0007669"/>
    <property type="project" value="UniProtKB-UniRule"/>
</dbReference>
<dbReference type="RefSeq" id="XP_044543698.1">
    <property type="nucleotide sequence ID" value="XM_044686393.1"/>
</dbReference>
<dbReference type="InterPro" id="IPR050117">
    <property type="entry name" value="MAPK"/>
</dbReference>
<feature type="region of interest" description="Disordered" evidence="7">
    <location>
        <begin position="1"/>
        <end position="22"/>
    </location>
</feature>
<evidence type="ECO:0000256" key="4">
    <source>
        <dbReference type="ARBA" id="ARBA00022777"/>
    </source>
</evidence>
<dbReference type="SUPFAM" id="SSF56112">
    <property type="entry name" value="Protein kinase-like (PK-like)"/>
    <property type="match status" value="1"/>
</dbReference>
<keyword evidence="10" id="KW-1185">Reference proteome</keyword>
<dbReference type="GeneID" id="68103262"/>
<keyword evidence="5 6" id="KW-0067">ATP-binding</keyword>
<evidence type="ECO:0000256" key="6">
    <source>
        <dbReference type="PROSITE-ProRule" id="PRU10141"/>
    </source>
</evidence>
<evidence type="ECO:0000313" key="9">
    <source>
        <dbReference type="EMBL" id="KAG2374524.1"/>
    </source>
</evidence>
<dbReference type="InterPro" id="IPR000719">
    <property type="entry name" value="Prot_kinase_dom"/>
</dbReference>